<gene>
    <name evidence="2" type="ORF">S06H3_45126</name>
</gene>
<sequence>DRPGGMGATKAVAAVRIIEMVILTPGVDKPMFAVGVLLISGVVLDAALLVLEKWVCWAK</sequence>
<protein>
    <submittedName>
        <fullName evidence="2">Uncharacterized protein</fullName>
    </submittedName>
</protein>
<comment type="caution">
    <text evidence="2">The sequence shown here is derived from an EMBL/GenBank/DDBJ whole genome shotgun (WGS) entry which is preliminary data.</text>
</comment>
<feature type="non-terminal residue" evidence="2">
    <location>
        <position position="1"/>
    </location>
</feature>
<evidence type="ECO:0000313" key="2">
    <source>
        <dbReference type="EMBL" id="GAI44920.1"/>
    </source>
</evidence>
<dbReference type="AlphaFoldDB" id="X1Q1E9"/>
<dbReference type="EMBL" id="BARV01028141">
    <property type="protein sequence ID" value="GAI44920.1"/>
    <property type="molecule type" value="Genomic_DNA"/>
</dbReference>
<keyword evidence="1" id="KW-0472">Membrane</keyword>
<accession>X1Q1E9</accession>
<organism evidence="2">
    <name type="scientific">marine sediment metagenome</name>
    <dbReference type="NCBI Taxonomy" id="412755"/>
    <lineage>
        <taxon>unclassified sequences</taxon>
        <taxon>metagenomes</taxon>
        <taxon>ecological metagenomes</taxon>
    </lineage>
</organism>
<name>X1Q1E9_9ZZZZ</name>
<keyword evidence="1" id="KW-0812">Transmembrane</keyword>
<keyword evidence="1" id="KW-1133">Transmembrane helix</keyword>
<feature type="transmembrane region" description="Helical" evidence="1">
    <location>
        <begin position="31"/>
        <end position="51"/>
    </location>
</feature>
<reference evidence="2" key="1">
    <citation type="journal article" date="2014" name="Front. Microbiol.">
        <title>High frequency of phylogenetically diverse reductive dehalogenase-homologous genes in deep subseafloor sedimentary metagenomes.</title>
        <authorList>
            <person name="Kawai M."/>
            <person name="Futagami T."/>
            <person name="Toyoda A."/>
            <person name="Takaki Y."/>
            <person name="Nishi S."/>
            <person name="Hori S."/>
            <person name="Arai W."/>
            <person name="Tsubouchi T."/>
            <person name="Morono Y."/>
            <person name="Uchiyama I."/>
            <person name="Ito T."/>
            <person name="Fujiyama A."/>
            <person name="Inagaki F."/>
            <person name="Takami H."/>
        </authorList>
    </citation>
    <scope>NUCLEOTIDE SEQUENCE</scope>
    <source>
        <strain evidence="2">Expedition CK06-06</strain>
    </source>
</reference>
<proteinExistence type="predicted"/>
<evidence type="ECO:0000256" key="1">
    <source>
        <dbReference type="SAM" id="Phobius"/>
    </source>
</evidence>